<dbReference type="RefSeq" id="WP_030536533.1">
    <property type="nucleotide sequence ID" value="NZ_AP023172.1"/>
</dbReference>
<accession>A0A069JBH6</accession>
<dbReference type="PANTHER" id="PTHR40763:SF5">
    <property type="entry name" value="MEMBRANE PROTEIN"/>
    <property type="match status" value="1"/>
</dbReference>
<sequence length="179" mass="19018">MTAAEEGHDVDQLRVDAQARLEVAVGEGRLTLEEYSDKAAVVWSPTADRGQLEQIVPFSAAPPAVVSPPQATIVGVFGDTKRSGRWSLAKKTLALLLFGDVKFDLRSATITASSSTITIVSIFGDTRLRVPEGVSVELGGFDLFGDREFDGGRQDPGPGAPVIRVVAYSLFGDLTVRTG</sequence>
<reference evidence="2 3" key="1">
    <citation type="submission" date="2017-07" db="EMBL/GenBank/DDBJ databases">
        <title>Draft sequence of Rhodococcus enclensis 23b-28.</title>
        <authorList>
            <person name="Besaury L."/>
            <person name="Sancelme M."/>
            <person name="Amato P."/>
            <person name="Lallement A."/>
            <person name="Delort A.-M."/>
        </authorList>
    </citation>
    <scope>NUCLEOTIDE SEQUENCE [LARGE SCALE GENOMIC DNA]</scope>
    <source>
        <strain evidence="2 3">23b-28</strain>
    </source>
</reference>
<dbReference type="AlphaFoldDB" id="A0A069JBH6"/>
<dbReference type="InterPro" id="IPR024425">
    <property type="entry name" value="LiaF-like_C"/>
</dbReference>
<evidence type="ECO:0000259" key="1">
    <source>
        <dbReference type="Pfam" id="PF09922"/>
    </source>
</evidence>
<evidence type="ECO:0000313" key="3">
    <source>
        <dbReference type="Proteomes" id="UP000230886"/>
    </source>
</evidence>
<proteinExistence type="predicted"/>
<accession>A0A2A5J2I9</accession>
<dbReference type="EMBL" id="NOVD01000045">
    <property type="protein sequence ID" value="PCK23804.1"/>
    <property type="molecule type" value="Genomic_DNA"/>
</dbReference>
<evidence type="ECO:0000313" key="2">
    <source>
        <dbReference type="EMBL" id="PCK23804.1"/>
    </source>
</evidence>
<dbReference type="GeneID" id="64143090"/>
<organism evidence="2 3">
    <name type="scientific">Rhodococcus qingshengii</name>
    <dbReference type="NCBI Taxonomy" id="334542"/>
    <lineage>
        <taxon>Bacteria</taxon>
        <taxon>Bacillati</taxon>
        <taxon>Actinomycetota</taxon>
        <taxon>Actinomycetes</taxon>
        <taxon>Mycobacteriales</taxon>
        <taxon>Nocardiaceae</taxon>
        <taxon>Rhodococcus</taxon>
        <taxon>Rhodococcus erythropolis group</taxon>
    </lineage>
</organism>
<dbReference type="Pfam" id="PF09922">
    <property type="entry name" value="LiaF-like_C"/>
    <property type="match status" value="1"/>
</dbReference>
<dbReference type="PANTHER" id="PTHR40763">
    <property type="entry name" value="MEMBRANE PROTEIN-RELATED"/>
    <property type="match status" value="1"/>
</dbReference>
<name>A0A069JBH6_RHOSG</name>
<feature type="domain" description="Cell wall-active antibiotics response LiaF-like C-terminal" evidence="1">
    <location>
        <begin position="78"/>
        <end position="149"/>
    </location>
</feature>
<dbReference type="Proteomes" id="UP000230886">
    <property type="component" value="Unassembled WGS sequence"/>
</dbReference>
<protein>
    <recommendedName>
        <fullName evidence="1">Cell wall-active antibiotics response LiaF-like C-terminal domain-containing protein</fullName>
    </recommendedName>
</protein>
<gene>
    <name evidence="2" type="ORF">CHR55_29255</name>
</gene>
<comment type="caution">
    <text evidence="2">The sequence shown here is derived from an EMBL/GenBank/DDBJ whole genome shotgun (WGS) entry which is preliminary data.</text>
</comment>